<evidence type="ECO:0000313" key="3">
    <source>
        <dbReference type="EMBL" id="MRH00475.1"/>
    </source>
</evidence>
<dbReference type="InterPro" id="IPR027843">
    <property type="entry name" value="DUF4440"/>
</dbReference>
<dbReference type="SUPFAM" id="SSF54427">
    <property type="entry name" value="NTF2-like"/>
    <property type="match status" value="1"/>
</dbReference>
<organism evidence="3 6">
    <name type="scientific">Xanthomonas sontii</name>
    <dbReference type="NCBI Taxonomy" id="2650745"/>
    <lineage>
        <taxon>Bacteria</taxon>
        <taxon>Pseudomonadati</taxon>
        <taxon>Pseudomonadota</taxon>
        <taxon>Gammaproteobacteria</taxon>
        <taxon>Lysobacterales</taxon>
        <taxon>Lysobacteraceae</taxon>
        <taxon>Xanthomonas</taxon>
    </lineage>
</organism>
<gene>
    <name evidence="3" type="ORF">GIY21_09265</name>
    <name evidence="4" type="ORF">GIY22_09260</name>
</gene>
<protein>
    <submittedName>
        <fullName evidence="3">DUF4440 domain-containing protein</fullName>
    </submittedName>
</protein>
<dbReference type="AlphaFoldDB" id="A0A6N7QE26"/>
<feature type="signal peptide" evidence="1">
    <location>
        <begin position="1"/>
        <end position="19"/>
    </location>
</feature>
<evidence type="ECO:0000256" key="1">
    <source>
        <dbReference type="SAM" id="SignalP"/>
    </source>
</evidence>
<accession>A0A6N7QE26</accession>
<dbReference type="Pfam" id="PF14534">
    <property type="entry name" value="DUF4440"/>
    <property type="match status" value="1"/>
</dbReference>
<dbReference type="Gene3D" id="3.10.450.50">
    <property type="match status" value="1"/>
</dbReference>
<evidence type="ECO:0000259" key="2">
    <source>
        <dbReference type="Pfam" id="PF14534"/>
    </source>
</evidence>
<dbReference type="InterPro" id="IPR032710">
    <property type="entry name" value="NTF2-like_dom_sf"/>
</dbReference>
<keyword evidence="5" id="KW-1185">Reference proteome</keyword>
<evidence type="ECO:0000313" key="4">
    <source>
        <dbReference type="EMBL" id="MRH74807.1"/>
    </source>
</evidence>
<proteinExistence type="predicted"/>
<reference evidence="4" key="2">
    <citation type="journal article" date="2020" name="Plant Dis.">
        <title>A Grain Rot of Rice in Iran Caused by a Xanthomonas Strain Closely Related to X. sacchari.</title>
        <authorList>
            <person name="Mirghasempour S.A."/>
            <person name="Huang S."/>
            <person name="Studholme D.J."/>
            <person name="Brady C.L."/>
        </authorList>
    </citation>
    <scope>NUCLEOTIDE SEQUENCE</scope>
    <source>
        <strain evidence="4">SAM114</strain>
    </source>
</reference>
<dbReference type="EMBL" id="WJPN01000006">
    <property type="protein sequence ID" value="MRH00475.1"/>
    <property type="molecule type" value="Genomic_DNA"/>
</dbReference>
<evidence type="ECO:0000313" key="6">
    <source>
        <dbReference type="Proteomes" id="UP000439314"/>
    </source>
</evidence>
<feature type="chain" id="PRO_5027064778" evidence="1">
    <location>
        <begin position="20"/>
        <end position="161"/>
    </location>
</feature>
<dbReference type="EMBL" id="WJPM01000006">
    <property type="protein sequence ID" value="MRH74807.1"/>
    <property type="molecule type" value="Genomic_DNA"/>
</dbReference>
<dbReference type="RefSeq" id="WP_153751300.1">
    <property type="nucleotide sequence ID" value="NZ_WJPM01000006.1"/>
</dbReference>
<keyword evidence="1" id="KW-0732">Signal</keyword>
<evidence type="ECO:0000313" key="5">
    <source>
        <dbReference type="Proteomes" id="UP000437931"/>
    </source>
</evidence>
<dbReference type="Proteomes" id="UP000437931">
    <property type="component" value="Unassembled WGS sequence"/>
</dbReference>
<reference evidence="5 6" key="1">
    <citation type="submission" date="2019-11" db="EMBL/GenBank/DDBJ databases">
        <title>First report of rice panicle blight caused by Xanthomonas sp. in Iran.</title>
        <authorList>
            <person name="Mirghasempour S.A."/>
            <person name="Huang S."/>
            <person name="Brady C.L."/>
            <person name="Studholme D.J."/>
        </authorList>
    </citation>
    <scope>NUCLEOTIDE SEQUENCE [LARGE SCALE GENOMIC DNA]</scope>
    <source>
        <strain evidence="3 6">ASD011</strain>
        <strain evidence="5">SAM114</strain>
    </source>
</reference>
<feature type="domain" description="DUF4440" evidence="2">
    <location>
        <begin position="35"/>
        <end position="144"/>
    </location>
</feature>
<sequence length="161" mass="17745">MNVWGALAVLMACAATTRAAEPAGDGAAGPLFDTVAALDQRLFEAYNRCDLAAFESSFVPDVEFYHDTGGVTWDRASVVDNTRKWICGKVRRELLPGTLRVYPIKDFGAIEEGEHRFCELASGRCEGIAKFVMVWRQDPDGWKLTRVLSYGHRTAPAPAPH</sequence>
<dbReference type="Proteomes" id="UP000439314">
    <property type="component" value="Unassembled WGS sequence"/>
</dbReference>
<name>A0A6N7QE26_9XANT</name>
<comment type="caution">
    <text evidence="3">The sequence shown here is derived from an EMBL/GenBank/DDBJ whole genome shotgun (WGS) entry which is preliminary data.</text>
</comment>